<dbReference type="InterPro" id="IPR036322">
    <property type="entry name" value="WD40_repeat_dom_sf"/>
</dbReference>
<dbReference type="Gene3D" id="3.40.50.1820">
    <property type="entry name" value="alpha/beta hydrolase"/>
    <property type="match status" value="1"/>
</dbReference>
<dbReference type="PANTHER" id="PTHR13950:SF9">
    <property type="entry name" value="RABCONNECTIN-3A"/>
    <property type="match status" value="1"/>
</dbReference>
<dbReference type="InterPro" id="IPR019363">
    <property type="entry name" value="LDAH"/>
</dbReference>
<dbReference type="SUPFAM" id="SSF50978">
    <property type="entry name" value="WD40 repeat-like"/>
    <property type="match status" value="1"/>
</dbReference>
<protein>
    <submittedName>
        <fullName evidence="4">Regulator of (H+)-ATPase in vacuolar membrane</fullName>
    </submittedName>
</protein>
<dbReference type="GO" id="GO:0043291">
    <property type="term" value="C:RAVE complex"/>
    <property type="evidence" value="ECO:0007669"/>
    <property type="project" value="TreeGrafter"/>
</dbReference>
<name>A0AAF0IW11_9BASI</name>
<evidence type="ECO:0000259" key="3">
    <source>
        <dbReference type="Pfam" id="PF12234"/>
    </source>
</evidence>
<comment type="catalytic activity">
    <reaction evidence="2">
        <text>a monoacylglycerol + H2O = glycerol + a fatty acid + H(+)</text>
        <dbReference type="Rhea" id="RHEA:15245"/>
        <dbReference type="ChEBI" id="CHEBI:15377"/>
        <dbReference type="ChEBI" id="CHEBI:15378"/>
        <dbReference type="ChEBI" id="CHEBI:17408"/>
        <dbReference type="ChEBI" id="CHEBI:17754"/>
        <dbReference type="ChEBI" id="CHEBI:28868"/>
    </reaction>
</comment>
<evidence type="ECO:0000256" key="1">
    <source>
        <dbReference type="ARBA" id="ARBA00047591"/>
    </source>
</evidence>
<dbReference type="Gene3D" id="2.130.10.10">
    <property type="entry name" value="YVTN repeat-like/Quinoprotein amine dehydrogenase"/>
    <property type="match status" value="1"/>
</dbReference>
<dbReference type="PANTHER" id="PTHR13950">
    <property type="entry name" value="RABCONNECTIN-RELATED"/>
    <property type="match status" value="1"/>
</dbReference>
<dbReference type="Proteomes" id="UP001214603">
    <property type="component" value="Chromosome 2"/>
</dbReference>
<dbReference type="Pfam" id="PF12234">
    <property type="entry name" value="Rav1p_C"/>
    <property type="match status" value="1"/>
</dbReference>
<dbReference type="Pfam" id="PF10230">
    <property type="entry name" value="LIDHydrolase"/>
    <property type="match status" value="1"/>
</dbReference>
<gene>
    <name evidence="4" type="primary">RAV1</name>
    <name evidence="4" type="ORF">MOBT1_001266</name>
</gene>
<evidence type="ECO:0000313" key="5">
    <source>
        <dbReference type="Proteomes" id="UP001214603"/>
    </source>
</evidence>
<accession>A0AAF0IW11</accession>
<dbReference type="GO" id="GO:0005811">
    <property type="term" value="C:lipid droplet"/>
    <property type="evidence" value="ECO:0007669"/>
    <property type="project" value="InterPro"/>
</dbReference>
<keyword evidence="5" id="KW-1185">Reference proteome</keyword>
<dbReference type="EMBL" id="CP119935">
    <property type="protein sequence ID" value="WFD02586.1"/>
    <property type="molecule type" value="Genomic_DNA"/>
</dbReference>
<dbReference type="GO" id="GO:0007035">
    <property type="term" value="P:vacuolar acidification"/>
    <property type="evidence" value="ECO:0007669"/>
    <property type="project" value="TreeGrafter"/>
</dbReference>
<evidence type="ECO:0000313" key="4">
    <source>
        <dbReference type="EMBL" id="WFD02586.1"/>
    </source>
</evidence>
<evidence type="ECO:0000256" key="2">
    <source>
        <dbReference type="ARBA" id="ARBA00048461"/>
    </source>
</evidence>
<dbReference type="InterPro" id="IPR052208">
    <property type="entry name" value="DmX-like/RAVE_component"/>
</dbReference>
<dbReference type="InterPro" id="IPR015943">
    <property type="entry name" value="WD40/YVTN_repeat-like_dom_sf"/>
</dbReference>
<dbReference type="SUPFAM" id="SSF53474">
    <property type="entry name" value="alpha/beta-Hydrolases"/>
    <property type="match status" value="1"/>
</dbReference>
<sequence length="1561" mass="169268">METLRIGGARALLCRSAAPKAGVLFVPGNPGMAEFYAPFLQSLCGSVSGITALCVSALGQDVDADSHGQTGEKLLADSGEPILPTGRTQILGSAKSYYALQDQIALQTRALRLLQDSLPPSAPLFVFGHSVGGYIALQLLRTNKAVRGLYLLFPTVSYIARTPRAHSLRLALTPWGAWLIQSVAGILTLLPLAWVCVLVSCLTGMDARSANVTARFVTGHNAPWNALCMAMDEMKTITSIPPDLREYMEQHRTIVRAYWSQGDSDTWAPSWHRKHAEQMFALEPASEPLVQRTSTVCELGMPHSFCLPTMADGLPTLARDWASLGASNAPKTDVAADSRRIATALNTFASYIDADRKVYISAQANGRRINVFLGRSRMMQCVSFDDVPGSAGRLRSATVSSVALGTDAPNSDNILLAASFAGVIAFWRLDALNRSKHAQVPTYSRWRLDGTLPLPGEFVTTLSIHAGSLAVGTDRGVSVWQRRIVHAIDWRTACQGHASRPVLVVTTANRAACVYAPVADEPYVLRQWAAVDAAVDMGTESPSEPVALMYCDAYRLSVALQHDMDQLIHAEQREHAGVQHRPDAELQRSRLHQLQQLLAHAPDLFLAVLADGSIAVYALMNLESSTPMLLNTYVILRLPRGIVVEPSSAPTLLQFVPLAYQGAPTGGGIVPTAIIHAQSANGMRGTAAISLAFLLDGDQRGIFVQDMLVANEREPELVPATSAPMRFLRAEHKTDIVGLYPTRCGRSLVSLSLDGVLIGWHLNDQAHASLLSEHRVRFRGASAACVLDSDSHVAVVVDGRIAHVTMDPTGIDQGARSLVTADIAVETHDLPEEVAKQHALAFGSVQLDDGACLLVLCTPDRHVCSWRVESDERSYRVGKVSMAELGGETSLGALRAAVLVEITTAGAPQPSLCTMDEHGTLNVWTPAWHSRLHTTTPWKDVRAMVASGTGHVAVVAWSDGWHVSIWDLRLSAFAGACVYTAQVRGDEAHRPCLAWSLPERGGALLAIGTEATVQICAPTTPAHGVGAVPPTWAPLAQVDISAGGSGTVSHLAWLAGQRLLVSSTCQLFLYAASTDEHDQAHWLPVLAAQQARLLPLYHPRHVQYCLQMRLMDVVHGVLHDLRRAMASSLYDPETPAETSVDWRLFRQRAAPGEQGREPMPAAQVQELLTTLAERRAPGLSADDTQRLRAVLQSLQATTAEPVDEAGRLFLTHLYAACDGVSHDMRAAPPMPSGAMLFWGQQSTSQEILMGRVHAVCGSQAAWPALCASGVFAWCRDRASLVPLMEQAARAAYTAGDDVDPVPCTLFYLAMRRETTVRSLWRRAHGHPDQAKMNRFLANDFNVERWRVAAQKNAFALISQRRFDFAAAFFLLGGALQDAVNVCVRSMHNLPLAIAIARVYEDEDCGPVFRRVLERHVVPLAIERGDRWLGCWALSVLGEYAAAVRMIEVRISKLIQQPLELFARDERNAAWSASEAETVGADAQDPALILAVDHGKTHGWGSVQDERALLVLSARRWQDMALAAPPERPKTPPKKIASLLAPERAPPSSQGAAEFDLGAFGF</sequence>
<dbReference type="InterPro" id="IPR022033">
    <property type="entry name" value="Rav1p_C"/>
</dbReference>
<feature type="domain" description="RAVE complex protein Rav1 C-terminal" evidence="3">
    <location>
        <begin position="927"/>
        <end position="1489"/>
    </location>
</feature>
<reference evidence="4" key="1">
    <citation type="submission" date="2023-03" db="EMBL/GenBank/DDBJ databases">
        <title>Mating type loci evolution in Malassezia.</title>
        <authorList>
            <person name="Coelho M.A."/>
        </authorList>
    </citation>
    <scope>NUCLEOTIDE SEQUENCE</scope>
    <source>
        <strain evidence="4">CBS 7876</strain>
    </source>
</reference>
<dbReference type="GO" id="GO:0016298">
    <property type="term" value="F:lipase activity"/>
    <property type="evidence" value="ECO:0007669"/>
    <property type="project" value="InterPro"/>
</dbReference>
<organism evidence="4 5">
    <name type="scientific">Malassezia obtusa</name>
    <dbReference type="NCBI Taxonomy" id="76774"/>
    <lineage>
        <taxon>Eukaryota</taxon>
        <taxon>Fungi</taxon>
        <taxon>Dikarya</taxon>
        <taxon>Basidiomycota</taxon>
        <taxon>Ustilaginomycotina</taxon>
        <taxon>Malasseziomycetes</taxon>
        <taxon>Malasseziales</taxon>
        <taxon>Malasseziaceae</taxon>
        <taxon>Malassezia</taxon>
    </lineage>
</organism>
<dbReference type="GO" id="GO:0019915">
    <property type="term" value="P:lipid storage"/>
    <property type="evidence" value="ECO:0007669"/>
    <property type="project" value="InterPro"/>
</dbReference>
<proteinExistence type="predicted"/>
<dbReference type="InterPro" id="IPR029058">
    <property type="entry name" value="AB_hydrolase_fold"/>
</dbReference>
<comment type="catalytic activity">
    <reaction evidence="1">
        <text>a diacylglycerol + H2O = a monoacylglycerol + a fatty acid + H(+)</text>
        <dbReference type="Rhea" id="RHEA:32731"/>
        <dbReference type="ChEBI" id="CHEBI:15377"/>
        <dbReference type="ChEBI" id="CHEBI:15378"/>
        <dbReference type="ChEBI" id="CHEBI:17408"/>
        <dbReference type="ChEBI" id="CHEBI:18035"/>
        <dbReference type="ChEBI" id="CHEBI:28868"/>
    </reaction>
</comment>